<keyword evidence="6" id="KW-0808">Transferase</keyword>
<feature type="modified residue" description="N6-(pyridoxal phosphate)lysine" evidence="4">
    <location>
        <position position="606"/>
    </location>
</feature>
<dbReference type="EMBL" id="OJIN01000071">
    <property type="protein sequence ID" value="SPD72959.1"/>
    <property type="molecule type" value="Genomic_DNA"/>
</dbReference>
<dbReference type="AlphaFoldDB" id="A0A445MU79"/>
<dbReference type="InterPro" id="IPR052182">
    <property type="entry name" value="Glycogen/Maltodextrin_Phosph"/>
</dbReference>
<proteinExistence type="inferred from homology"/>
<comment type="catalytic activity">
    <reaction evidence="1">
        <text>[(1-&gt;4)-alpha-D-glucosyl](n) + phosphate = [(1-&gt;4)-alpha-D-glucosyl](n-1) + alpha-D-glucose 1-phosphate</text>
        <dbReference type="Rhea" id="RHEA:41732"/>
        <dbReference type="Rhea" id="RHEA-COMP:9584"/>
        <dbReference type="Rhea" id="RHEA-COMP:9586"/>
        <dbReference type="ChEBI" id="CHEBI:15444"/>
        <dbReference type="ChEBI" id="CHEBI:43474"/>
        <dbReference type="ChEBI" id="CHEBI:58601"/>
        <dbReference type="EC" id="2.4.1.1"/>
    </reaction>
</comment>
<dbReference type="EC" id="2.4.1.1" evidence="6"/>
<keyword evidence="4" id="KW-0663">Pyridoxal phosphate</keyword>
<protein>
    <submittedName>
        <fullName evidence="6">Glycogen phosphorylase</fullName>
        <ecNumber evidence="6">2.4.1.1</ecNumber>
    </submittedName>
</protein>
<keyword evidence="6" id="KW-0328">Glycosyltransferase</keyword>
<dbReference type="PIRSF" id="PIRSF000460">
    <property type="entry name" value="Pprylas_GlgP"/>
    <property type="match status" value="1"/>
</dbReference>
<keyword evidence="3" id="KW-0021">Allosteric enzyme</keyword>
<dbReference type="InterPro" id="IPR024517">
    <property type="entry name" value="Glycogen_phosphorylase_DUF3417"/>
</dbReference>
<evidence type="ECO:0000313" key="6">
    <source>
        <dbReference type="EMBL" id="SPD72959.1"/>
    </source>
</evidence>
<dbReference type="Gene3D" id="3.40.50.2000">
    <property type="entry name" value="Glycogen Phosphorylase B"/>
    <property type="match status" value="3"/>
</dbReference>
<feature type="domain" description="DUF3417" evidence="5">
    <location>
        <begin position="13"/>
        <end position="120"/>
    </location>
</feature>
<dbReference type="PANTHER" id="PTHR42655:SF1">
    <property type="entry name" value="GLYCOGEN PHOSPHORYLASE"/>
    <property type="match status" value="1"/>
</dbReference>
<dbReference type="GO" id="GO:0008184">
    <property type="term" value="F:glycogen phosphorylase activity"/>
    <property type="evidence" value="ECO:0007669"/>
    <property type="project" value="InterPro"/>
</dbReference>
<accession>A0A445MU79</accession>
<dbReference type="GO" id="GO:0005975">
    <property type="term" value="P:carbohydrate metabolic process"/>
    <property type="evidence" value="ECO:0007669"/>
    <property type="project" value="InterPro"/>
</dbReference>
<dbReference type="PANTHER" id="PTHR42655">
    <property type="entry name" value="GLYCOGEN PHOSPHORYLASE"/>
    <property type="match status" value="1"/>
</dbReference>
<reference evidence="6" key="1">
    <citation type="submission" date="2018-01" db="EMBL/GenBank/DDBJ databases">
        <authorList>
            <person name="Regsiter A."/>
            <person name="William W."/>
        </authorList>
    </citation>
    <scope>NUCLEOTIDE SEQUENCE</scope>
    <source>
        <strain evidence="6">TRIP AH-1</strain>
    </source>
</reference>
<evidence type="ECO:0000256" key="2">
    <source>
        <dbReference type="ARBA" id="ARBA00006047"/>
    </source>
</evidence>
<dbReference type="Pfam" id="PF00343">
    <property type="entry name" value="Phosphorylase"/>
    <property type="match status" value="1"/>
</dbReference>
<evidence type="ECO:0000256" key="4">
    <source>
        <dbReference type="PIRSR" id="PIRSR000460-1"/>
    </source>
</evidence>
<evidence type="ECO:0000256" key="3">
    <source>
        <dbReference type="ARBA" id="ARBA00022533"/>
    </source>
</evidence>
<dbReference type="InterPro" id="IPR000811">
    <property type="entry name" value="Glyco_trans_35"/>
</dbReference>
<gene>
    <name evidence="6" type="primary">glgP</name>
    <name evidence="6" type="ORF">PITCH_A1620003</name>
</gene>
<name>A0A445MU79_9BACT</name>
<dbReference type="SUPFAM" id="SSF53756">
    <property type="entry name" value="UDP-Glycosyltransferase/glycogen phosphorylase"/>
    <property type="match status" value="1"/>
</dbReference>
<organism evidence="6">
    <name type="scientific">uncultured Desulfobacterium sp</name>
    <dbReference type="NCBI Taxonomy" id="201089"/>
    <lineage>
        <taxon>Bacteria</taxon>
        <taxon>Pseudomonadati</taxon>
        <taxon>Thermodesulfobacteriota</taxon>
        <taxon>Desulfobacteria</taxon>
        <taxon>Desulfobacterales</taxon>
        <taxon>Desulfobacteriaceae</taxon>
        <taxon>Desulfobacterium</taxon>
        <taxon>environmental samples</taxon>
    </lineage>
</organism>
<sequence length="849" mass="96650">MKAKIKYNVTPNLPSQLDVLRSLAFNVCFSWKGEIGDLFQRIDPGLWDECKHNPVAMLGLVSQGRLNELSRDQGFLTQLERVSQDYKRYISQPRSSSPDFSEAPFQVAYFSAEFGLTECLPVYSGGLGVLSGDHLKSSSDLNVPLVGVGLLYQEGYFSQYLSSDGWQMESYPVNDFANMPVRVVRDKEGKALTVSVKFKGQSVHILIWRIDVGRVSLFMLDTNIDINPPEFRKTTAQLYGGDREMRLRQEIVLGIGGVRALRALGIEATVFHMNEGHSAFSALERISILRRDKGLSFDAAREFVLSTTVFTTHTPVPAGNDVFDVNLVRAYFEEYTKELGINFKVLLGYGRIDPWNENEPFGMTPLSLRLSAHANGVSRLHGKVSKAMWQKIWPGHPVEDLPIDYVTNGIHVPTWISREMAALFNRYLGPDWAEDPDNERVWTQVERIPSTELWLTHERCREYLVGFTRFRLAEQLKRRGYSDIEVQAAREVLMPDALTIGFARRFATYKRATLLFRDPDKLERIVNRPESPVQIIIAGKAHPQDNEGKQLIKKILHLAREDRFRGRIVFLEDYNLNIAQQLVTGSDVWLNTPRRPLEACGTSGMKALANGSINLSVLDGWWDEGYHPSFGWAIGHGEVFSNYDAQDDLESRDLYNLLEKEVVPLFYQRGRDGIPRGWVERMRAGLRHLCPIFNAHRMVQEYVNRYYSPCSQRYNVLCRDNFHGAKELADWRHKLMTSWQGVSVQELIGSHGLEKTVGEELDVVAKVKLGALSTEDVTVEAYYGRLDQNGDFAERKTIPLSFTESSNDVYTFSGKIPCRDTGRLGYTVRITPSQDRLENRFTMGLITWA</sequence>
<dbReference type="GO" id="GO:0030170">
    <property type="term" value="F:pyridoxal phosphate binding"/>
    <property type="evidence" value="ECO:0007669"/>
    <property type="project" value="InterPro"/>
</dbReference>
<evidence type="ECO:0000259" key="5">
    <source>
        <dbReference type="Pfam" id="PF11897"/>
    </source>
</evidence>
<dbReference type="InterPro" id="IPR011834">
    <property type="entry name" value="Agluc_phsphrylas"/>
</dbReference>
<dbReference type="Pfam" id="PF11897">
    <property type="entry name" value="DUF3417"/>
    <property type="match status" value="1"/>
</dbReference>
<evidence type="ECO:0000256" key="1">
    <source>
        <dbReference type="ARBA" id="ARBA00001275"/>
    </source>
</evidence>
<dbReference type="NCBIfam" id="TIGR02094">
    <property type="entry name" value="more_P_ylases"/>
    <property type="match status" value="1"/>
</dbReference>
<comment type="similarity">
    <text evidence="2">Belongs to the glycogen phosphorylase family.</text>
</comment>